<feature type="region of interest" description="Disordered" evidence="1">
    <location>
        <begin position="748"/>
        <end position="854"/>
    </location>
</feature>
<feature type="compositionally biased region" description="Polar residues" evidence="1">
    <location>
        <begin position="713"/>
        <end position="725"/>
    </location>
</feature>
<keyword evidence="2" id="KW-0812">Transmembrane</keyword>
<name>A0A835XW67_9CHLO</name>
<feature type="region of interest" description="Disordered" evidence="1">
    <location>
        <begin position="385"/>
        <end position="453"/>
    </location>
</feature>
<comment type="caution">
    <text evidence="3">The sequence shown here is derived from an EMBL/GenBank/DDBJ whole genome shotgun (WGS) entry which is preliminary data.</text>
</comment>
<accession>A0A835XW67</accession>
<keyword evidence="2" id="KW-1133">Transmembrane helix</keyword>
<organism evidence="3 4">
    <name type="scientific">Edaphochlamys debaryana</name>
    <dbReference type="NCBI Taxonomy" id="47281"/>
    <lineage>
        <taxon>Eukaryota</taxon>
        <taxon>Viridiplantae</taxon>
        <taxon>Chlorophyta</taxon>
        <taxon>core chlorophytes</taxon>
        <taxon>Chlorophyceae</taxon>
        <taxon>CS clade</taxon>
        <taxon>Chlamydomonadales</taxon>
        <taxon>Chlamydomonadales incertae sedis</taxon>
        <taxon>Edaphochlamys</taxon>
    </lineage>
</organism>
<feature type="compositionally biased region" description="Polar residues" evidence="1">
    <location>
        <begin position="343"/>
        <end position="359"/>
    </location>
</feature>
<dbReference type="OrthoDB" id="549845at2759"/>
<keyword evidence="4" id="KW-1185">Reference proteome</keyword>
<feature type="region of interest" description="Disordered" evidence="1">
    <location>
        <begin position="266"/>
        <end position="361"/>
    </location>
</feature>
<feature type="compositionally biased region" description="Gly residues" evidence="1">
    <location>
        <begin position="82"/>
        <end position="94"/>
    </location>
</feature>
<feature type="compositionally biased region" description="Polar residues" evidence="1">
    <location>
        <begin position="320"/>
        <end position="332"/>
    </location>
</feature>
<feature type="transmembrane region" description="Helical" evidence="2">
    <location>
        <begin position="108"/>
        <end position="133"/>
    </location>
</feature>
<feature type="region of interest" description="Disordered" evidence="1">
    <location>
        <begin position="144"/>
        <end position="197"/>
    </location>
</feature>
<feature type="compositionally biased region" description="Polar residues" evidence="1">
    <location>
        <begin position="415"/>
        <end position="442"/>
    </location>
</feature>
<feature type="compositionally biased region" description="Basic and acidic residues" evidence="1">
    <location>
        <begin position="149"/>
        <end position="159"/>
    </location>
</feature>
<dbReference type="Proteomes" id="UP000612055">
    <property type="component" value="Unassembled WGS sequence"/>
</dbReference>
<feature type="region of interest" description="Disordered" evidence="1">
    <location>
        <begin position="686"/>
        <end position="735"/>
    </location>
</feature>
<feature type="region of interest" description="Disordered" evidence="1">
    <location>
        <begin position="469"/>
        <end position="606"/>
    </location>
</feature>
<protein>
    <submittedName>
        <fullName evidence="3">Uncharacterized protein</fullName>
    </submittedName>
</protein>
<feature type="region of interest" description="Disordered" evidence="1">
    <location>
        <begin position="78"/>
        <end position="102"/>
    </location>
</feature>
<feature type="region of interest" description="Disordered" evidence="1">
    <location>
        <begin position="1"/>
        <end position="20"/>
    </location>
</feature>
<dbReference type="EMBL" id="JAEHOE010000073">
    <property type="protein sequence ID" value="KAG2489471.1"/>
    <property type="molecule type" value="Genomic_DNA"/>
</dbReference>
<keyword evidence="2" id="KW-0472">Membrane</keyword>
<gene>
    <name evidence="3" type="ORF">HYH03_012107</name>
</gene>
<evidence type="ECO:0000313" key="4">
    <source>
        <dbReference type="Proteomes" id="UP000612055"/>
    </source>
</evidence>
<dbReference type="AlphaFoldDB" id="A0A835XW67"/>
<reference evidence="3" key="1">
    <citation type="journal article" date="2020" name="bioRxiv">
        <title>Comparative genomics of Chlamydomonas.</title>
        <authorList>
            <person name="Craig R.J."/>
            <person name="Hasan A.R."/>
            <person name="Ness R.W."/>
            <person name="Keightley P.D."/>
        </authorList>
    </citation>
    <scope>NUCLEOTIDE SEQUENCE</scope>
    <source>
        <strain evidence="3">CCAP 11/70</strain>
    </source>
</reference>
<feature type="compositionally biased region" description="Gly residues" evidence="1">
    <location>
        <begin position="385"/>
        <end position="404"/>
    </location>
</feature>
<evidence type="ECO:0000256" key="2">
    <source>
        <dbReference type="SAM" id="Phobius"/>
    </source>
</evidence>
<proteinExistence type="predicted"/>
<feature type="compositionally biased region" description="Low complexity" evidence="1">
    <location>
        <begin position="291"/>
        <end position="309"/>
    </location>
</feature>
<feature type="compositionally biased region" description="Low complexity" evidence="1">
    <location>
        <begin position="777"/>
        <end position="810"/>
    </location>
</feature>
<evidence type="ECO:0000313" key="3">
    <source>
        <dbReference type="EMBL" id="KAG2489471.1"/>
    </source>
</evidence>
<feature type="region of interest" description="Disordered" evidence="1">
    <location>
        <begin position="625"/>
        <end position="664"/>
    </location>
</feature>
<evidence type="ECO:0000256" key="1">
    <source>
        <dbReference type="SAM" id="MobiDB-lite"/>
    </source>
</evidence>
<sequence length="854" mass="84309">MDEWTQESVDGTGRPGGLQLCGPTSEDVIVWTNVRVMTEVPLSSTGADNLASVCGAQSLEPTTALGGDGSQVACRVTTASTGDGGAKPNSGGGSSPPPAVSSASSTSYLPLIIAAAVVGAVVGAVCLAVLFFVAGRSRRRRRQAAAAAEEEHQVEDRKASVPNPSGPPGGPLGSRPGTGDGGNQLMPRPSGGSCPGAVEIAAANRVPLHAIARHSVTSQGERQREPAGTLSIVLPSDPRRESVDLRWPTLRRSALTPGREAQLKRAVASALPSAPKDVTGAEGPDRPMLLSPVGAATGTGAPGAAPSPVRIRPTRKPSASPDSQSGQTSWATAVSRERLSVSPKAQVSSISGNADSSPASRRYSFFNPTFDTEAGVAEPIGAAGSAGGTGAAGAAAVGGGGGPSPGAANADSAIRASSTGVASRSVTTQPARSGPSMSQMSLEGSPRAASMRSGLSAVSLRNVMLGMVGRGDSQTKSGPPPAVTSGADRPSAVPAVTGLGDGGRDAPTSLPSPAMVLPVPPRLGSPLRHASHPGPHGAAQLPSPLGPKSAAPSSQPSHLKPHAALTLVVPGPAAGSRPGSSRVKFADSRSPAPASPVGSWSGSALAGAGAGASAGVTVVEGSRAVGSELPPRRPRLRKFVTMSPSAQRASLDSAPGPGRPGAATSAGLVAAGAAASDVEDFRPVPRHKSATVLSGSPSIRRWRAAPTEPGSDGEQSVPQPSNGQTAVGARPSRVQRKAASAWASFKSINTPGVRTGPDLEDDLNMSLPGSSAPSMTAAAGPAGGRSASPLPGGWAFSPAAKAPGAPSSGPDEAGSRADTGAGSPRAGPSLAGSSTPRPKRQGSVGARTGPWTEG</sequence>